<keyword evidence="2" id="KW-1185">Reference proteome</keyword>
<comment type="caution">
    <text evidence="1">The sequence shown here is derived from an EMBL/GenBank/DDBJ whole genome shotgun (WGS) entry which is preliminary data.</text>
</comment>
<reference evidence="2" key="1">
    <citation type="journal article" date="2019" name="Int. J. Syst. Evol. Microbiol.">
        <title>The Global Catalogue of Microorganisms (GCM) 10K type strain sequencing project: providing services to taxonomists for standard genome sequencing and annotation.</title>
        <authorList>
            <consortium name="The Broad Institute Genomics Platform"/>
            <consortium name="The Broad Institute Genome Sequencing Center for Infectious Disease"/>
            <person name="Wu L."/>
            <person name="Ma J."/>
        </authorList>
    </citation>
    <scope>NUCLEOTIDE SEQUENCE [LARGE SCALE GENOMIC DNA]</scope>
    <source>
        <strain evidence="2">TISTR 1827</strain>
    </source>
</reference>
<proteinExistence type="predicted"/>
<dbReference type="RefSeq" id="WP_379270370.1">
    <property type="nucleotide sequence ID" value="NZ_JBHUGT010000023.1"/>
</dbReference>
<dbReference type="Proteomes" id="UP001597493">
    <property type="component" value="Unassembled WGS sequence"/>
</dbReference>
<evidence type="ECO:0000313" key="1">
    <source>
        <dbReference type="EMBL" id="MFD2659680.1"/>
    </source>
</evidence>
<accession>A0ABW5QUD7</accession>
<name>A0ABW5QUD7_9BACL</name>
<evidence type="ECO:0008006" key="3">
    <source>
        <dbReference type="Google" id="ProtNLM"/>
    </source>
</evidence>
<dbReference type="EMBL" id="JBHUMY010000006">
    <property type="protein sequence ID" value="MFD2659680.1"/>
    <property type="molecule type" value="Genomic_DNA"/>
</dbReference>
<sequence>MENYIGKVVQLIYVDRKQQVSIRDVKVISVKEGRFKAYCFSAKAIRIFNMSGVVDMELITKKRA</sequence>
<protein>
    <recommendedName>
        <fullName evidence="3">WYL domain-containing protein</fullName>
    </recommendedName>
</protein>
<organism evidence="1 2">
    <name type="scientific">Paenibacillus thailandensis</name>
    <dbReference type="NCBI Taxonomy" id="393250"/>
    <lineage>
        <taxon>Bacteria</taxon>
        <taxon>Bacillati</taxon>
        <taxon>Bacillota</taxon>
        <taxon>Bacilli</taxon>
        <taxon>Bacillales</taxon>
        <taxon>Paenibacillaceae</taxon>
        <taxon>Paenibacillus</taxon>
    </lineage>
</organism>
<gene>
    <name evidence="1" type="ORF">ACFSW5_05295</name>
</gene>
<evidence type="ECO:0000313" key="2">
    <source>
        <dbReference type="Proteomes" id="UP001597493"/>
    </source>
</evidence>